<dbReference type="EMBL" id="CAFBQP010000075">
    <property type="protein sequence ID" value="CAB5066407.1"/>
    <property type="molecule type" value="Genomic_DNA"/>
</dbReference>
<dbReference type="AlphaFoldDB" id="A0A6J7UR18"/>
<reference evidence="1" key="1">
    <citation type="submission" date="2020-05" db="EMBL/GenBank/DDBJ databases">
        <authorList>
            <person name="Chiriac C."/>
            <person name="Salcher M."/>
            <person name="Ghai R."/>
            <person name="Kavagutti S V."/>
        </authorList>
    </citation>
    <scope>NUCLEOTIDE SEQUENCE</scope>
</reference>
<name>A0A6J7UR18_9ZZZZ</name>
<gene>
    <name evidence="1" type="ORF">UFOPK4306_01811</name>
</gene>
<accession>A0A6J7UR18</accession>
<protein>
    <submittedName>
        <fullName evidence="1">Unannotated protein</fullName>
    </submittedName>
</protein>
<organism evidence="1">
    <name type="scientific">freshwater metagenome</name>
    <dbReference type="NCBI Taxonomy" id="449393"/>
    <lineage>
        <taxon>unclassified sequences</taxon>
        <taxon>metagenomes</taxon>
        <taxon>ecological metagenomes</taxon>
    </lineage>
</organism>
<sequence length="122" mass="13380">MLAGEEASRERVVRDDRKVLVVAQRQQFPLDLAEQQVVAGLHTLEAHDVQHLAAAEGTSELVREEVAAADVAHLAGAHHVVECLHRLVERCVRVPEVHLVEVDVIGLQSAQRVVECPHDVVA</sequence>
<evidence type="ECO:0000313" key="1">
    <source>
        <dbReference type="EMBL" id="CAB5066407.1"/>
    </source>
</evidence>
<proteinExistence type="predicted"/>